<comment type="caution">
    <text evidence="1">The sequence shown here is derived from an EMBL/GenBank/DDBJ whole genome shotgun (WGS) entry which is preliminary data.</text>
</comment>
<accession>A0ABR6L2H1</accession>
<dbReference type="Proteomes" id="UP000539538">
    <property type="component" value="Unassembled WGS sequence"/>
</dbReference>
<dbReference type="Pfam" id="PF08905">
    <property type="entry name" value="DUF1850"/>
    <property type="match status" value="1"/>
</dbReference>
<keyword evidence="2" id="KW-1185">Reference proteome</keyword>
<reference evidence="1 2" key="1">
    <citation type="submission" date="2020-08" db="EMBL/GenBank/DDBJ databases">
        <title>Genomic Encyclopedia of Type Strains, Phase IV (KMG-IV): sequencing the most valuable type-strain genomes for metagenomic binning, comparative biology and taxonomic classification.</title>
        <authorList>
            <person name="Goeker M."/>
        </authorList>
    </citation>
    <scope>NUCLEOTIDE SEQUENCE [LARGE SCALE GENOMIC DNA]</scope>
    <source>
        <strain evidence="1 2">DSM 7050</strain>
    </source>
</reference>
<sequence>MSLCIAAGSKAVTMAVAAFTLSWTHSVEKTRWEEDWLVTPAGLEIVEARVRGSGAGMEPAEGARLVDGWWIYVPRLGPQPSVVLAASGATGAGWTLCAEGRCMTLGAEAGETVVIRACAAKP</sequence>
<evidence type="ECO:0000313" key="1">
    <source>
        <dbReference type="EMBL" id="MBB4650920.1"/>
    </source>
</evidence>
<evidence type="ECO:0000313" key="2">
    <source>
        <dbReference type="Proteomes" id="UP000539538"/>
    </source>
</evidence>
<evidence type="ECO:0008006" key="3">
    <source>
        <dbReference type="Google" id="ProtNLM"/>
    </source>
</evidence>
<dbReference type="RefSeq" id="WP_183262897.1">
    <property type="nucleotide sequence ID" value="NZ_BAAAVZ010000013.1"/>
</dbReference>
<gene>
    <name evidence="1" type="ORF">GGQ99_002683</name>
</gene>
<name>A0ABR6L2H1_9HYPH</name>
<proteinExistence type="predicted"/>
<protein>
    <recommendedName>
        <fullName evidence="3">DUF1850 domain-containing protein</fullName>
    </recommendedName>
</protein>
<organism evidence="1 2">
    <name type="scientific">Aminobacter niigataensis</name>
    <dbReference type="NCBI Taxonomy" id="83265"/>
    <lineage>
        <taxon>Bacteria</taxon>
        <taxon>Pseudomonadati</taxon>
        <taxon>Pseudomonadota</taxon>
        <taxon>Alphaproteobacteria</taxon>
        <taxon>Hyphomicrobiales</taxon>
        <taxon>Phyllobacteriaceae</taxon>
        <taxon>Aminobacter</taxon>
    </lineage>
</organism>
<dbReference type="EMBL" id="JACHOT010000003">
    <property type="protein sequence ID" value="MBB4650920.1"/>
    <property type="molecule type" value="Genomic_DNA"/>
</dbReference>
<dbReference type="InterPro" id="IPR015001">
    <property type="entry name" value="DUF1850"/>
</dbReference>